<keyword evidence="3" id="KW-1185">Reference proteome</keyword>
<feature type="transmembrane region" description="Helical" evidence="1">
    <location>
        <begin position="128"/>
        <end position="147"/>
    </location>
</feature>
<keyword evidence="1" id="KW-1133">Transmembrane helix</keyword>
<feature type="transmembrane region" description="Helical" evidence="1">
    <location>
        <begin position="159"/>
        <end position="180"/>
    </location>
</feature>
<evidence type="ECO:0000313" key="3">
    <source>
        <dbReference type="Proteomes" id="UP001610063"/>
    </source>
</evidence>
<evidence type="ECO:0000313" key="2">
    <source>
        <dbReference type="EMBL" id="MFH6982259.1"/>
    </source>
</evidence>
<protein>
    <submittedName>
        <fullName evidence="2">Uncharacterized protein</fullName>
    </submittedName>
</protein>
<dbReference type="RefSeq" id="WP_395416011.1">
    <property type="nucleotide sequence ID" value="NZ_JBIPKE010000011.1"/>
</dbReference>
<comment type="caution">
    <text evidence="2">The sequence shown here is derived from an EMBL/GenBank/DDBJ whole genome shotgun (WGS) entry which is preliminary data.</text>
</comment>
<feature type="transmembrane region" description="Helical" evidence="1">
    <location>
        <begin position="68"/>
        <end position="93"/>
    </location>
</feature>
<keyword evidence="1" id="KW-0812">Transmembrane</keyword>
<accession>A0ABW7N3U5</accession>
<dbReference type="EMBL" id="JBIPKE010000011">
    <property type="protein sequence ID" value="MFH6982259.1"/>
    <property type="molecule type" value="Genomic_DNA"/>
</dbReference>
<reference evidence="2 3" key="1">
    <citation type="journal article" date="2013" name="Int. J. Syst. Evol. Microbiol.">
        <title>Marinoscillum luteum sp. nov., isolated from marine sediment.</title>
        <authorList>
            <person name="Cha I.T."/>
            <person name="Park S.J."/>
            <person name="Kim S.J."/>
            <person name="Kim J.G."/>
            <person name="Jung M.Y."/>
            <person name="Shin K.S."/>
            <person name="Kwon K.K."/>
            <person name="Yang S.H."/>
            <person name="Seo Y.S."/>
            <person name="Rhee S.K."/>
        </authorList>
    </citation>
    <scope>NUCLEOTIDE SEQUENCE [LARGE SCALE GENOMIC DNA]</scope>
    <source>
        <strain evidence="2 3">KCTC 23939</strain>
    </source>
</reference>
<sequence>METGRILEIVTVLVLSSYFPILTYSFFRYRLTRKQQELELLLDRVNLLKNQPGAVKEHMAREFTSRDYFLPVTFVTFITFVGMVILLASWVIYGLPGADNPDGYRSVIFSGSAFWETASVYSTEKRNLAVVAFSIMGSFIGASQYIYRRFSTIDLTPGNFFSVGIRMVNAALISLMLAFLSKDIGLSEGNHILAISFLVGLFPERGMRLLLSKVKFFPKVEDEFKNRPVEVVEGISALHKQRLAEVGIDNVQNLAYFNFLILIIKTPFPVQMLLDWTAQAKLVVEFQHEFELLQKAGVRNVLDFLDALQNGTNRLEEIAQITGISRLALEVNHENLRNDQSVQLLVHFKSELETFRVE</sequence>
<name>A0ABW7N3U5_9BACT</name>
<dbReference type="Proteomes" id="UP001610063">
    <property type="component" value="Unassembled WGS sequence"/>
</dbReference>
<gene>
    <name evidence="2" type="ORF">ACHKAR_02360</name>
</gene>
<keyword evidence="1" id="KW-0472">Membrane</keyword>
<organism evidence="2 3">
    <name type="scientific">Marinoscillum luteum</name>
    <dbReference type="NCBI Taxonomy" id="861051"/>
    <lineage>
        <taxon>Bacteria</taxon>
        <taxon>Pseudomonadati</taxon>
        <taxon>Bacteroidota</taxon>
        <taxon>Cytophagia</taxon>
        <taxon>Cytophagales</taxon>
        <taxon>Reichenbachiellaceae</taxon>
        <taxon>Marinoscillum</taxon>
    </lineage>
</organism>
<proteinExistence type="predicted"/>
<evidence type="ECO:0000256" key="1">
    <source>
        <dbReference type="SAM" id="Phobius"/>
    </source>
</evidence>
<feature type="transmembrane region" description="Helical" evidence="1">
    <location>
        <begin position="6"/>
        <end position="27"/>
    </location>
</feature>